<comment type="caution">
    <text evidence="1">The sequence shown here is derived from an EMBL/GenBank/DDBJ whole genome shotgun (WGS) entry which is preliminary data.</text>
</comment>
<accession>A0A174TEL2</accession>
<dbReference type="AlphaFoldDB" id="A0A174TEL2"/>
<evidence type="ECO:0000313" key="1">
    <source>
        <dbReference type="EMBL" id="MSB22942.1"/>
    </source>
</evidence>
<name>A0A174TEL2_FLAPL</name>
<protein>
    <submittedName>
        <fullName evidence="1">Uncharacterized protein</fullName>
    </submittedName>
</protein>
<dbReference type="EMBL" id="WKPR01000059">
    <property type="protein sequence ID" value="MSB22942.1"/>
    <property type="molecule type" value="Genomic_DNA"/>
</dbReference>
<sequence length="188" mass="22264">MHITLIRKYKLPSECTYVCLEYPSYTGFAKRALWGRSSIVLYHNEQENLSMSQKNLSDIIKYFPLRFLGLNCAPYYMYEYKEGEIGYSKQSLFVPKYVFHIAQNIYVLRGHSKRKHSLTKDGKQIALFTMEDEGRTRIDFAEQDGILIPFLILFAIFIDIQYYAYRGATTYTFVPRDKHEELSKWMPE</sequence>
<dbReference type="RefSeq" id="WP_009261275.1">
    <property type="nucleotide sequence ID" value="NZ_CANCWG010000021.1"/>
</dbReference>
<proteinExistence type="predicted"/>
<organism evidence="1 2">
    <name type="scientific">Flavonifractor plautii</name>
    <name type="common">Fusobacterium plautii</name>
    <dbReference type="NCBI Taxonomy" id="292800"/>
    <lineage>
        <taxon>Bacteria</taxon>
        <taxon>Bacillati</taxon>
        <taxon>Bacillota</taxon>
        <taxon>Clostridia</taxon>
        <taxon>Eubacteriales</taxon>
        <taxon>Oscillospiraceae</taxon>
        <taxon>Flavonifractor</taxon>
    </lineage>
</organism>
<gene>
    <name evidence="1" type="ORF">GKE97_26230</name>
</gene>
<reference evidence="1 2" key="1">
    <citation type="journal article" date="2019" name="Nat. Med.">
        <title>A library of human gut bacterial isolates paired with longitudinal multiomics data enables mechanistic microbiome research.</title>
        <authorList>
            <person name="Poyet M."/>
            <person name="Groussin M."/>
            <person name="Gibbons S.M."/>
            <person name="Avila-Pacheco J."/>
            <person name="Jiang X."/>
            <person name="Kearney S.M."/>
            <person name="Perrotta A.R."/>
            <person name="Berdy B."/>
            <person name="Zhao S."/>
            <person name="Lieberman T.D."/>
            <person name="Swanson P.K."/>
            <person name="Smith M."/>
            <person name="Roesemann S."/>
            <person name="Alexander J.E."/>
            <person name="Rich S.A."/>
            <person name="Livny J."/>
            <person name="Vlamakis H."/>
            <person name="Clish C."/>
            <person name="Bullock K."/>
            <person name="Deik A."/>
            <person name="Scott J."/>
            <person name="Pierce K.A."/>
            <person name="Xavier R.J."/>
            <person name="Alm E.J."/>
        </authorList>
    </citation>
    <scope>NUCLEOTIDE SEQUENCE [LARGE SCALE GENOMIC DNA]</scope>
    <source>
        <strain evidence="1 2">BIOML-A2</strain>
    </source>
</reference>
<evidence type="ECO:0000313" key="2">
    <source>
        <dbReference type="Proteomes" id="UP000434475"/>
    </source>
</evidence>
<dbReference type="Proteomes" id="UP000434475">
    <property type="component" value="Unassembled WGS sequence"/>
</dbReference>